<reference evidence="1 2" key="1">
    <citation type="submission" date="2016-10" db="EMBL/GenBank/DDBJ databases">
        <title>Comparative genomics of Bacillus thuringiensis reveals a path to pathogens against multiple invertebrate hosts.</title>
        <authorList>
            <person name="Zheng J."/>
            <person name="Gao Q."/>
            <person name="Liu H."/>
            <person name="Peng D."/>
            <person name="Ruan L."/>
            <person name="Sun M."/>
        </authorList>
    </citation>
    <scope>NUCLEOTIDE SEQUENCE [LARGE SCALE GENOMIC DNA]</scope>
    <source>
        <strain evidence="1">BGSC 4CF1</strain>
    </source>
</reference>
<dbReference type="AlphaFoldDB" id="A0A9X6LYR6"/>
<gene>
    <name evidence="1" type="ORF">BK750_33370</name>
</gene>
<dbReference type="RefSeq" id="WP_086404916.1">
    <property type="nucleotide sequence ID" value="NZ_MOOS01000200.1"/>
</dbReference>
<evidence type="ECO:0000313" key="1">
    <source>
        <dbReference type="EMBL" id="OUB57006.1"/>
    </source>
</evidence>
<comment type="caution">
    <text evidence="1">The sequence shown here is derived from an EMBL/GenBank/DDBJ whole genome shotgun (WGS) entry which is preliminary data.</text>
</comment>
<evidence type="ECO:0000313" key="2">
    <source>
        <dbReference type="Proteomes" id="UP000194853"/>
    </source>
</evidence>
<organism evidence="1 2">
    <name type="scientific">Bacillus thuringiensis subsp. jegathesan</name>
    <dbReference type="NCBI Taxonomy" id="56955"/>
    <lineage>
        <taxon>Bacteria</taxon>
        <taxon>Bacillati</taxon>
        <taxon>Bacillota</taxon>
        <taxon>Bacilli</taxon>
        <taxon>Bacillales</taxon>
        <taxon>Bacillaceae</taxon>
        <taxon>Bacillus</taxon>
        <taxon>Bacillus cereus group</taxon>
    </lineage>
</organism>
<dbReference type="Proteomes" id="UP000194853">
    <property type="component" value="Unassembled WGS sequence"/>
</dbReference>
<sequence length="152" mass="17360">MSLKKKLGNIVWHIENNRGIIGDTQVLDQVLESLKGLESELHITPMTLENVKESGQQFSTGFMNGINLVQASTPVQPSHTFKEGKPRFWYGKHRGHNKWDLAKDYFQMSNDAFFDHYGFNFVPTGRLYDEAKGFLARQENVFRGGTMNNGAY</sequence>
<accession>A0A9X6LYR6</accession>
<protein>
    <submittedName>
        <fullName evidence="1">Uncharacterized protein</fullName>
    </submittedName>
</protein>
<proteinExistence type="predicted"/>
<name>A0A9X6LYR6_BACTJ</name>
<dbReference type="EMBL" id="MOOS01000200">
    <property type="protein sequence ID" value="OUB57006.1"/>
    <property type="molecule type" value="Genomic_DNA"/>
</dbReference>